<keyword evidence="3" id="KW-0812">Transmembrane</keyword>
<dbReference type="InterPro" id="IPR003817">
    <property type="entry name" value="PS_Dcarbxylase"/>
</dbReference>
<dbReference type="Pfam" id="PF02666">
    <property type="entry name" value="PS_Dcarbxylase"/>
    <property type="match status" value="1"/>
</dbReference>
<evidence type="ECO:0000256" key="1">
    <source>
        <dbReference type="ARBA" id="ARBA00022793"/>
    </source>
</evidence>
<keyword evidence="3" id="KW-0472">Membrane</keyword>
<reference evidence="4 5" key="1">
    <citation type="submission" date="2023-01" db="EMBL/GenBank/DDBJ databases">
        <title>Analysis of 21 Apiospora genomes using comparative genomics revels a genus with tremendous synthesis potential of carbohydrate active enzymes and secondary metabolites.</title>
        <authorList>
            <person name="Sorensen T."/>
        </authorList>
    </citation>
    <scope>NUCLEOTIDE SEQUENCE [LARGE SCALE GENOMIC DNA]</scope>
    <source>
        <strain evidence="4 5">CBS 135458</strain>
    </source>
</reference>
<sequence>MVEQTTTGQPVAIGAIGAMLVGSIIYVDGLERPGAQMRRGQCVGKFQYGGSTVVTLHPRGDVELDRDLVRNSTEQNCETLVRVGWRIGASR</sequence>
<evidence type="ECO:0000256" key="2">
    <source>
        <dbReference type="ARBA" id="ARBA00023239"/>
    </source>
</evidence>
<accession>A0ABR1UZK9</accession>
<keyword evidence="5" id="KW-1185">Reference proteome</keyword>
<organism evidence="4 5">
    <name type="scientific">Apiospora phragmitis</name>
    <dbReference type="NCBI Taxonomy" id="2905665"/>
    <lineage>
        <taxon>Eukaryota</taxon>
        <taxon>Fungi</taxon>
        <taxon>Dikarya</taxon>
        <taxon>Ascomycota</taxon>
        <taxon>Pezizomycotina</taxon>
        <taxon>Sordariomycetes</taxon>
        <taxon>Xylariomycetidae</taxon>
        <taxon>Amphisphaeriales</taxon>
        <taxon>Apiosporaceae</taxon>
        <taxon>Apiospora</taxon>
    </lineage>
</organism>
<dbReference type="RefSeq" id="XP_066715354.1">
    <property type="nucleotide sequence ID" value="XM_066858412.1"/>
</dbReference>
<proteinExistence type="predicted"/>
<evidence type="ECO:0000313" key="5">
    <source>
        <dbReference type="Proteomes" id="UP001480595"/>
    </source>
</evidence>
<evidence type="ECO:0000256" key="3">
    <source>
        <dbReference type="SAM" id="Phobius"/>
    </source>
</evidence>
<keyword evidence="2" id="KW-0456">Lyase</keyword>
<comment type="caution">
    <text evidence="4">The sequence shown here is derived from an EMBL/GenBank/DDBJ whole genome shotgun (WGS) entry which is preliminary data.</text>
</comment>
<feature type="transmembrane region" description="Helical" evidence="3">
    <location>
        <begin position="12"/>
        <end position="30"/>
    </location>
</feature>
<dbReference type="EMBL" id="JAQQWL010000007">
    <property type="protein sequence ID" value="KAK8064365.1"/>
    <property type="molecule type" value="Genomic_DNA"/>
</dbReference>
<dbReference type="Proteomes" id="UP001480595">
    <property type="component" value="Unassembled WGS sequence"/>
</dbReference>
<name>A0ABR1UZK9_9PEZI</name>
<dbReference type="PANTHER" id="PTHR10067">
    <property type="entry name" value="PHOSPHATIDYLSERINE DECARBOXYLASE"/>
    <property type="match status" value="1"/>
</dbReference>
<evidence type="ECO:0000313" key="4">
    <source>
        <dbReference type="EMBL" id="KAK8064365.1"/>
    </source>
</evidence>
<gene>
    <name evidence="4" type="ORF">PG994_007003</name>
</gene>
<protein>
    <submittedName>
        <fullName evidence="4">Phosphatidylserine decarboxylase-domain-containing protein</fullName>
    </submittedName>
</protein>
<keyword evidence="1" id="KW-0210">Decarboxylase</keyword>
<keyword evidence="3" id="KW-1133">Transmembrane helix</keyword>
<dbReference type="GeneID" id="92091475"/>
<dbReference type="PANTHER" id="PTHR10067:SF17">
    <property type="entry name" value="PHOSPHATIDYLSERINE DECARBOXYLASE PROENZYME 2"/>
    <property type="match status" value="1"/>
</dbReference>